<organism evidence="2 3">
    <name type="scientific">Enemella evansiae</name>
    <dbReference type="NCBI Taxonomy" id="2016499"/>
    <lineage>
        <taxon>Bacteria</taxon>
        <taxon>Bacillati</taxon>
        <taxon>Actinomycetota</taxon>
        <taxon>Actinomycetes</taxon>
        <taxon>Propionibacteriales</taxon>
        <taxon>Propionibacteriaceae</taxon>
        <taxon>Enemella</taxon>
    </lineage>
</organism>
<dbReference type="AlphaFoldDB" id="A0A255GP72"/>
<dbReference type="GO" id="GO:0003700">
    <property type="term" value="F:DNA-binding transcription factor activity"/>
    <property type="evidence" value="ECO:0007669"/>
    <property type="project" value="InterPro"/>
</dbReference>
<feature type="domain" description="HTH marR-type" evidence="1">
    <location>
        <begin position="16"/>
        <end position="149"/>
    </location>
</feature>
<dbReference type="InterPro" id="IPR036390">
    <property type="entry name" value="WH_DNA-bd_sf"/>
</dbReference>
<dbReference type="PANTHER" id="PTHR33164:SF43">
    <property type="entry name" value="HTH-TYPE TRANSCRIPTIONAL REPRESSOR YETL"/>
    <property type="match status" value="1"/>
</dbReference>
<sequence length="158" mass="17634">MHERRRDRWMTEAALFDEPGFLIARLAIQLNRSANAALAELDLRIRPYSVLALVCDEGDGVTQRRVSTVLDLDPSQIVPIVDDLEGAGWLRRTQDAADRRNRLLVPTAEGREVRERARLLVDQAHAVPLAELRSTDGKRLVALLRHLVLTDGGTVRGG</sequence>
<dbReference type="InterPro" id="IPR039422">
    <property type="entry name" value="MarR/SlyA-like"/>
</dbReference>
<dbReference type="Gene3D" id="1.10.10.10">
    <property type="entry name" value="Winged helix-like DNA-binding domain superfamily/Winged helix DNA-binding domain"/>
    <property type="match status" value="1"/>
</dbReference>
<dbReference type="SMART" id="SM00347">
    <property type="entry name" value="HTH_MARR"/>
    <property type="match status" value="1"/>
</dbReference>
<protein>
    <submittedName>
        <fullName evidence="2">MarR family transcriptional regulator</fullName>
    </submittedName>
</protein>
<dbReference type="SUPFAM" id="SSF46785">
    <property type="entry name" value="Winged helix' DNA-binding domain"/>
    <property type="match status" value="1"/>
</dbReference>
<evidence type="ECO:0000313" key="3">
    <source>
        <dbReference type="Proteomes" id="UP000215896"/>
    </source>
</evidence>
<proteinExistence type="predicted"/>
<dbReference type="EMBL" id="NMVO01000001">
    <property type="protein sequence ID" value="OYO17371.1"/>
    <property type="molecule type" value="Genomic_DNA"/>
</dbReference>
<name>A0A255GP72_9ACTN</name>
<keyword evidence="3" id="KW-1185">Reference proteome</keyword>
<dbReference type="GO" id="GO:0006950">
    <property type="term" value="P:response to stress"/>
    <property type="evidence" value="ECO:0007669"/>
    <property type="project" value="TreeGrafter"/>
</dbReference>
<accession>A0A255GP72</accession>
<dbReference type="OrthoDB" id="8635520at2"/>
<gene>
    <name evidence="2" type="ORF">CGZ94_00190</name>
</gene>
<dbReference type="Pfam" id="PF12802">
    <property type="entry name" value="MarR_2"/>
    <property type="match status" value="1"/>
</dbReference>
<dbReference type="PANTHER" id="PTHR33164">
    <property type="entry name" value="TRANSCRIPTIONAL REGULATOR, MARR FAMILY"/>
    <property type="match status" value="1"/>
</dbReference>
<evidence type="ECO:0000259" key="1">
    <source>
        <dbReference type="PROSITE" id="PS50995"/>
    </source>
</evidence>
<dbReference type="PRINTS" id="PR00598">
    <property type="entry name" value="HTHMARR"/>
</dbReference>
<dbReference type="InterPro" id="IPR000835">
    <property type="entry name" value="HTH_MarR-typ"/>
</dbReference>
<dbReference type="PROSITE" id="PS50995">
    <property type="entry name" value="HTH_MARR_2"/>
    <property type="match status" value="1"/>
</dbReference>
<evidence type="ECO:0000313" key="2">
    <source>
        <dbReference type="EMBL" id="OYO17371.1"/>
    </source>
</evidence>
<reference evidence="2 3" key="1">
    <citation type="submission" date="2017-07" db="EMBL/GenBank/DDBJ databases">
        <title>Draft whole genome sequences of clinical Proprionibacteriaceae strains.</title>
        <authorList>
            <person name="Bernier A.-M."/>
            <person name="Bernard K."/>
            <person name="Domingo M.-C."/>
        </authorList>
    </citation>
    <scope>NUCLEOTIDE SEQUENCE [LARGE SCALE GENOMIC DNA]</scope>
    <source>
        <strain evidence="2 3">NML 030167</strain>
    </source>
</reference>
<comment type="caution">
    <text evidence="2">The sequence shown here is derived from an EMBL/GenBank/DDBJ whole genome shotgun (WGS) entry which is preliminary data.</text>
</comment>
<dbReference type="Proteomes" id="UP000215896">
    <property type="component" value="Unassembled WGS sequence"/>
</dbReference>
<dbReference type="InterPro" id="IPR036388">
    <property type="entry name" value="WH-like_DNA-bd_sf"/>
</dbReference>